<gene>
    <name evidence="2" type="ORF">GCM10007906_19710</name>
</gene>
<dbReference type="RefSeq" id="WP_045402142.1">
    <property type="nucleotide sequence ID" value="NZ_BBLD01000047.1"/>
</dbReference>
<feature type="domain" description="ApeA N-terminal" evidence="1">
    <location>
        <begin position="13"/>
        <end position="295"/>
    </location>
</feature>
<reference evidence="3" key="1">
    <citation type="journal article" date="2019" name="Int. J. Syst. Evol. Microbiol.">
        <title>The Global Catalogue of Microorganisms (GCM) 10K type strain sequencing project: providing services to taxonomists for standard genome sequencing and annotation.</title>
        <authorList>
            <consortium name="The Broad Institute Genomics Platform"/>
            <consortium name="The Broad Institute Genome Sequencing Center for Infectious Disease"/>
            <person name="Wu L."/>
            <person name="Ma J."/>
        </authorList>
    </citation>
    <scope>NUCLEOTIDE SEQUENCE [LARGE SCALE GENOMIC DNA]</scope>
    <source>
        <strain evidence="3">NBRC 110633</strain>
    </source>
</reference>
<name>A0ABQ5Y0C0_9VIBR</name>
<evidence type="ECO:0000313" key="3">
    <source>
        <dbReference type="Proteomes" id="UP001156669"/>
    </source>
</evidence>
<evidence type="ECO:0000259" key="1">
    <source>
        <dbReference type="Pfam" id="PF18862"/>
    </source>
</evidence>
<proteinExistence type="predicted"/>
<dbReference type="InterPro" id="IPR041223">
    <property type="entry name" value="ApeA_NTD"/>
</dbReference>
<keyword evidence="3" id="KW-1185">Reference proteome</keyword>
<comment type="caution">
    <text evidence="2">The sequence shown here is derived from an EMBL/GenBank/DDBJ whole genome shotgun (WGS) entry which is preliminary data.</text>
</comment>
<dbReference type="Proteomes" id="UP001156669">
    <property type="component" value="Unassembled WGS sequence"/>
</dbReference>
<dbReference type="EMBL" id="BSOE01000030">
    <property type="protein sequence ID" value="GLR04383.1"/>
    <property type="molecule type" value="Genomic_DNA"/>
</dbReference>
<protein>
    <recommendedName>
        <fullName evidence="1">ApeA N-terminal domain-containing protein</fullName>
    </recommendedName>
</protein>
<accession>A0ABQ5Y0C0</accession>
<sequence length="439" mass="50243">MANKKYSAFEKHEFIGEFFASEDTYTTRFAGKIAYDIEVGLILTFSIADCDFPKKADVLYGVLDNGQKCTLIGPFDFSQTGMRFGKIHTRYGKRGFKFLVIGEFVDLNQLYDHARFTFSHMQEFFYPQGWLDNVKYEEGVIETIKGKDWYIEIENRATFSDVTDSLENLLLTNDDAVAKQIVESVSSILSNYENEHLLIRQSLEFLFKFQPSAPNEISDIYNSLYRISSLFSIFMNIPTFPDEIKLYIDGNDSVHVLASQSLELRTVNLAKSAPNNYFMPINRSAVDLSSVLSKWLELFDSYQVLSTTFQYETNFRTLHAAYSDIILYLTNVESIAIDLGKHKESKYVSAIDEYASTELSSAFNTMFANVNTNDLGKNLSDLRGELAHEGRPKKLMKCLNIGDYVKVGSYLKLIVVSHLLDKLGLSRTIIHEYQRKLMQ</sequence>
<dbReference type="Pfam" id="PF18862">
    <property type="entry name" value="ApeA_NTD1"/>
    <property type="match status" value="1"/>
</dbReference>
<evidence type="ECO:0000313" key="2">
    <source>
        <dbReference type="EMBL" id="GLR04383.1"/>
    </source>
</evidence>
<organism evidence="2 3">
    <name type="scientific">Vibrio hyugaensis</name>
    <dbReference type="NCBI Taxonomy" id="1534743"/>
    <lineage>
        <taxon>Bacteria</taxon>
        <taxon>Pseudomonadati</taxon>
        <taxon>Pseudomonadota</taxon>
        <taxon>Gammaproteobacteria</taxon>
        <taxon>Vibrionales</taxon>
        <taxon>Vibrionaceae</taxon>
        <taxon>Vibrio</taxon>
    </lineage>
</organism>